<dbReference type="EMBL" id="AEPD01000048">
    <property type="protein sequence ID" value="EFU29457.1"/>
    <property type="molecule type" value="Genomic_DNA"/>
</dbReference>
<accession>E6KAJ0</accession>
<name>E6KAJ0_9BACT</name>
<protein>
    <submittedName>
        <fullName evidence="1">Uncharacterized protein</fullName>
    </submittedName>
</protein>
<organism evidence="1 2">
    <name type="scientific">Segatella buccae ATCC 33574</name>
    <dbReference type="NCBI Taxonomy" id="873513"/>
    <lineage>
        <taxon>Bacteria</taxon>
        <taxon>Pseudomonadati</taxon>
        <taxon>Bacteroidota</taxon>
        <taxon>Bacteroidia</taxon>
        <taxon>Bacteroidales</taxon>
        <taxon>Prevotellaceae</taxon>
        <taxon>Segatella</taxon>
    </lineage>
</organism>
<sequence length="72" mass="8517">MPCFGGRMGLFLIYVFKHEKEFAHIFKMFYLCICYPEYNLFTLKRLIPIEMNALLCEKGGVSRFPHSPRLPL</sequence>
<evidence type="ECO:0000313" key="1">
    <source>
        <dbReference type="EMBL" id="EFU29457.1"/>
    </source>
</evidence>
<dbReference type="STRING" id="873513.HMPREF6485_2638"/>
<dbReference type="HOGENOM" id="CLU_2728282_0_0_10"/>
<keyword evidence="2" id="KW-1185">Reference proteome</keyword>
<evidence type="ECO:0000313" key="2">
    <source>
        <dbReference type="Proteomes" id="UP000003112"/>
    </source>
</evidence>
<proteinExistence type="predicted"/>
<dbReference type="AlphaFoldDB" id="E6KAJ0"/>
<feature type="non-terminal residue" evidence="1">
    <location>
        <position position="72"/>
    </location>
</feature>
<dbReference type="Proteomes" id="UP000003112">
    <property type="component" value="Unassembled WGS sequence"/>
</dbReference>
<comment type="caution">
    <text evidence="1">The sequence shown here is derived from an EMBL/GenBank/DDBJ whole genome shotgun (WGS) entry which is preliminary data.</text>
</comment>
<reference evidence="1 2" key="1">
    <citation type="submission" date="2010-10" db="EMBL/GenBank/DDBJ databases">
        <authorList>
            <person name="Muzny D."/>
            <person name="Qin X."/>
            <person name="Deng J."/>
            <person name="Jiang H."/>
            <person name="Liu Y."/>
            <person name="Qu J."/>
            <person name="Song X.-Z."/>
            <person name="Zhang L."/>
            <person name="Thornton R."/>
            <person name="Coyle M."/>
            <person name="Francisco L."/>
            <person name="Jackson L."/>
            <person name="Javaid M."/>
            <person name="Korchina V."/>
            <person name="Kovar C."/>
            <person name="Mata R."/>
            <person name="Mathew T."/>
            <person name="Ngo R."/>
            <person name="Nguyen L."/>
            <person name="Nguyen N."/>
            <person name="Okwuonu G."/>
            <person name="Ongeri F."/>
            <person name="Pham C."/>
            <person name="Simmons D."/>
            <person name="Wilczek-Boney K."/>
            <person name="Hale W."/>
            <person name="Jakkamsetti A."/>
            <person name="Pham P."/>
            <person name="Ruth R."/>
            <person name="San Lucas F."/>
            <person name="Warren J."/>
            <person name="Zhang J."/>
            <person name="Zhao Z."/>
            <person name="Zhou C."/>
            <person name="Zhu D."/>
            <person name="Lee S."/>
            <person name="Bess C."/>
            <person name="Blankenburg K."/>
            <person name="Forbes L."/>
            <person name="Fu Q."/>
            <person name="Gubbala S."/>
            <person name="Hirani K."/>
            <person name="Jayaseelan J.C."/>
            <person name="Lara F."/>
            <person name="Munidasa M."/>
            <person name="Palculict T."/>
            <person name="Patil S."/>
            <person name="Pu L.-L."/>
            <person name="Saada N."/>
            <person name="Tang L."/>
            <person name="Weissenberger G."/>
            <person name="Zhu Y."/>
            <person name="Hemphill L."/>
            <person name="Shang Y."/>
            <person name="Youmans B."/>
            <person name="Ayvaz T."/>
            <person name="Ross M."/>
            <person name="Santibanez J."/>
            <person name="Aqrawi P."/>
            <person name="Gross S."/>
            <person name="Joshi V."/>
            <person name="Fowler G."/>
            <person name="Nazareth L."/>
            <person name="Reid J."/>
            <person name="Worley K."/>
            <person name="Petrosino J."/>
            <person name="Highlander S."/>
            <person name="Gibbs R."/>
        </authorList>
    </citation>
    <scope>NUCLEOTIDE SEQUENCE [LARGE SCALE GENOMIC DNA]</scope>
    <source>
        <strain evidence="1 2">ATCC 33574</strain>
    </source>
</reference>
<gene>
    <name evidence="1" type="ORF">HMPREF6485_2638</name>
</gene>